<dbReference type="InterPro" id="IPR000537">
    <property type="entry name" value="UbiA_prenyltransferase"/>
</dbReference>
<protein>
    <recommendedName>
        <fullName evidence="8">UbiA prenyltransferase</fullName>
    </recommendedName>
</protein>
<evidence type="ECO:0000256" key="4">
    <source>
        <dbReference type="ARBA" id="ARBA00023136"/>
    </source>
</evidence>
<dbReference type="GO" id="GO:0016020">
    <property type="term" value="C:membrane"/>
    <property type="evidence" value="ECO:0007669"/>
    <property type="project" value="UniProtKB-SubCell"/>
</dbReference>
<dbReference type="PANTHER" id="PTHR42723">
    <property type="entry name" value="CHLOROPHYLL SYNTHASE"/>
    <property type="match status" value="1"/>
</dbReference>
<comment type="caution">
    <text evidence="6">The sequence shown here is derived from an EMBL/GenBank/DDBJ whole genome shotgun (WGS) entry which is preliminary data.</text>
</comment>
<gene>
    <name evidence="6" type="ORF">Daesc_004094</name>
</gene>
<keyword evidence="3 5" id="KW-1133">Transmembrane helix</keyword>
<dbReference type="InterPro" id="IPR050475">
    <property type="entry name" value="Prenyltransferase_related"/>
</dbReference>
<feature type="transmembrane region" description="Helical" evidence="5">
    <location>
        <begin position="182"/>
        <end position="202"/>
    </location>
</feature>
<evidence type="ECO:0000256" key="1">
    <source>
        <dbReference type="ARBA" id="ARBA00004141"/>
    </source>
</evidence>
<dbReference type="Proteomes" id="UP001369815">
    <property type="component" value="Unassembled WGS sequence"/>
</dbReference>
<feature type="transmembrane region" description="Helical" evidence="5">
    <location>
        <begin position="139"/>
        <end position="167"/>
    </location>
</feature>
<organism evidence="6 7">
    <name type="scientific">Daldinia eschscholtzii</name>
    <dbReference type="NCBI Taxonomy" id="292717"/>
    <lineage>
        <taxon>Eukaryota</taxon>
        <taxon>Fungi</taxon>
        <taxon>Dikarya</taxon>
        <taxon>Ascomycota</taxon>
        <taxon>Pezizomycotina</taxon>
        <taxon>Sordariomycetes</taxon>
        <taxon>Xylariomycetidae</taxon>
        <taxon>Xylariales</taxon>
        <taxon>Hypoxylaceae</taxon>
        <taxon>Daldinia</taxon>
    </lineage>
</organism>
<evidence type="ECO:0008006" key="8">
    <source>
        <dbReference type="Google" id="ProtNLM"/>
    </source>
</evidence>
<evidence type="ECO:0000256" key="2">
    <source>
        <dbReference type="ARBA" id="ARBA00022692"/>
    </source>
</evidence>
<evidence type="ECO:0000256" key="3">
    <source>
        <dbReference type="ARBA" id="ARBA00022989"/>
    </source>
</evidence>
<keyword evidence="7" id="KW-1185">Reference proteome</keyword>
<dbReference type="Pfam" id="PF01040">
    <property type="entry name" value="UbiA"/>
    <property type="match status" value="1"/>
</dbReference>
<keyword evidence="4 5" id="KW-0472">Membrane</keyword>
<dbReference type="AlphaFoldDB" id="A0AAX6MPN0"/>
<dbReference type="PANTHER" id="PTHR42723:SF1">
    <property type="entry name" value="CHLOROPHYLL SYNTHASE, CHLOROPLASTIC"/>
    <property type="match status" value="1"/>
</dbReference>
<reference evidence="6 7" key="1">
    <citation type="journal article" date="2024" name="Front Chem Biol">
        <title>Unveiling the potential of Daldinia eschscholtzii MFLUCC 19-0629 through bioactivity and bioinformatics studies for enhanced sustainable agriculture production.</title>
        <authorList>
            <person name="Brooks S."/>
            <person name="Weaver J.A."/>
            <person name="Klomchit A."/>
            <person name="Alharthi S.A."/>
            <person name="Onlamun T."/>
            <person name="Nurani R."/>
            <person name="Vong T.K."/>
            <person name="Alberti F."/>
            <person name="Greco C."/>
        </authorList>
    </citation>
    <scope>NUCLEOTIDE SEQUENCE [LARGE SCALE GENOMIC DNA]</scope>
    <source>
        <strain evidence="6">MFLUCC 19-0629</strain>
    </source>
</reference>
<evidence type="ECO:0000313" key="6">
    <source>
        <dbReference type="EMBL" id="KAK6954132.1"/>
    </source>
</evidence>
<dbReference type="GO" id="GO:0016765">
    <property type="term" value="F:transferase activity, transferring alkyl or aryl (other than methyl) groups"/>
    <property type="evidence" value="ECO:0007669"/>
    <property type="project" value="InterPro"/>
</dbReference>
<comment type="subcellular location">
    <subcellularLocation>
        <location evidence="1">Membrane</location>
        <topology evidence="1">Multi-pass membrane protein</topology>
    </subcellularLocation>
</comment>
<feature type="transmembrane region" description="Helical" evidence="5">
    <location>
        <begin position="251"/>
        <end position="272"/>
    </location>
</feature>
<evidence type="ECO:0000313" key="7">
    <source>
        <dbReference type="Proteomes" id="UP001369815"/>
    </source>
</evidence>
<proteinExistence type="predicted"/>
<name>A0AAX6MPN0_9PEZI</name>
<accession>A0AAX6MPN0</accession>
<evidence type="ECO:0000256" key="5">
    <source>
        <dbReference type="SAM" id="Phobius"/>
    </source>
</evidence>
<sequence length="327" mass="36720">MSTLTNVESNRKSNNIGTQLENVDTSITKDRSILFHLKTLYLFTKSDFKTVIVPQAVFALAMMFSGSKLGVSVTNQLTTAYISTRLLSMFAWLWIQLLVVDISNQRFPESVAEDAINKPWRPLPSKRISMEEAQHMLRILVPAVVVISVAMGNFTPCSVIMVLAWLYNDLGAGNASLLQRNVINAVALSCFGWGALIVLFHFEGTAATLLRNWTILTATVMLTTVHVQDFPDIPGDRARGRKTIPLVYGEGWTRAGLAILIPLWSIACLAFWNIKSPVVWIPTLLVGNTMSLITMVRQEHSYDKIVWKLWCLWMTQLYLLPIFSART</sequence>
<dbReference type="CDD" id="cd13965">
    <property type="entry name" value="PT_UbiA_3"/>
    <property type="match status" value="1"/>
</dbReference>
<feature type="transmembrane region" description="Helical" evidence="5">
    <location>
        <begin position="278"/>
        <end position="296"/>
    </location>
</feature>
<feature type="transmembrane region" description="Helical" evidence="5">
    <location>
        <begin position="305"/>
        <end position="324"/>
    </location>
</feature>
<keyword evidence="2 5" id="KW-0812">Transmembrane</keyword>
<feature type="transmembrane region" description="Helical" evidence="5">
    <location>
        <begin position="48"/>
        <end position="67"/>
    </location>
</feature>
<dbReference type="EMBL" id="JBANMG010000004">
    <property type="protein sequence ID" value="KAK6954132.1"/>
    <property type="molecule type" value="Genomic_DNA"/>
</dbReference>